<evidence type="ECO:0000313" key="2">
    <source>
        <dbReference type="Proteomes" id="UP001141253"/>
    </source>
</evidence>
<sequence length="95" mass="10934">MDNFRSMINFQDVEELMELAPEKDGKAYAYLLNILAPDHCNPSMLDTKDPKDRVRVILDHAERASAILKRVCDFGFSLILRFLSGVLFIHRNILP</sequence>
<comment type="caution">
    <text evidence="1">The sequence shown here is derived from an EMBL/GenBank/DDBJ whole genome shotgun (WGS) entry which is preliminary data.</text>
</comment>
<protein>
    <submittedName>
        <fullName evidence="1">Uncharacterized protein</fullName>
    </submittedName>
</protein>
<gene>
    <name evidence="1" type="ORF">OIU77_001936</name>
</gene>
<proteinExistence type="predicted"/>
<evidence type="ECO:0000313" key="1">
    <source>
        <dbReference type="EMBL" id="KAJ6371524.1"/>
    </source>
</evidence>
<dbReference type="InterPro" id="IPR036872">
    <property type="entry name" value="CH_dom_sf"/>
</dbReference>
<dbReference type="Gene3D" id="1.10.418.10">
    <property type="entry name" value="Calponin-like domain"/>
    <property type="match status" value="1"/>
</dbReference>
<accession>A0ABQ9B339</accession>
<dbReference type="SUPFAM" id="SSF47576">
    <property type="entry name" value="Calponin-homology domain, CH-domain"/>
    <property type="match status" value="1"/>
</dbReference>
<reference evidence="1" key="2">
    <citation type="journal article" date="2023" name="Int. J. Mol. Sci.">
        <title>De Novo Assembly and Annotation of 11 Diverse Shrub Willow (Salix) Genomes Reveals Novel Gene Organization in Sex-Linked Regions.</title>
        <authorList>
            <person name="Hyden B."/>
            <person name="Feng K."/>
            <person name="Yates T.B."/>
            <person name="Jawdy S."/>
            <person name="Cereghino C."/>
            <person name="Smart L.B."/>
            <person name="Muchero W."/>
        </authorList>
    </citation>
    <scope>NUCLEOTIDE SEQUENCE</scope>
    <source>
        <tissue evidence="1">Shoot tip</tissue>
    </source>
</reference>
<name>A0ABQ9B339_9ROSI</name>
<organism evidence="1 2">
    <name type="scientific">Salix suchowensis</name>
    <dbReference type="NCBI Taxonomy" id="1278906"/>
    <lineage>
        <taxon>Eukaryota</taxon>
        <taxon>Viridiplantae</taxon>
        <taxon>Streptophyta</taxon>
        <taxon>Embryophyta</taxon>
        <taxon>Tracheophyta</taxon>
        <taxon>Spermatophyta</taxon>
        <taxon>Magnoliopsida</taxon>
        <taxon>eudicotyledons</taxon>
        <taxon>Gunneridae</taxon>
        <taxon>Pentapetalae</taxon>
        <taxon>rosids</taxon>
        <taxon>fabids</taxon>
        <taxon>Malpighiales</taxon>
        <taxon>Salicaceae</taxon>
        <taxon>Saliceae</taxon>
        <taxon>Salix</taxon>
    </lineage>
</organism>
<keyword evidence="2" id="KW-1185">Reference proteome</keyword>
<dbReference type="Proteomes" id="UP001141253">
    <property type="component" value="Chromosome 17"/>
</dbReference>
<reference evidence="1" key="1">
    <citation type="submission" date="2022-10" db="EMBL/GenBank/DDBJ databases">
        <authorList>
            <person name="Hyden B.L."/>
            <person name="Feng K."/>
            <person name="Yates T."/>
            <person name="Jawdy S."/>
            <person name="Smart L.B."/>
            <person name="Muchero W."/>
        </authorList>
    </citation>
    <scope>NUCLEOTIDE SEQUENCE</scope>
    <source>
        <tissue evidence="1">Shoot tip</tissue>
    </source>
</reference>
<dbReference type="EMBL" id="JAPFFI010000013">
    <property type="protein sequence ID" value="KAJ6371524.1"/>
    <property type="molecule type" value="Genomic_DNA"/>
</dbReference>